<organism evidence="2">
    <name type="scientific">uncultured Gemmatimonadota bacterium</name>
    <dbReference type="NCBI Taxonomy" id="203437"/>
    <lineage>
        <taxon>Bacteria</taxon>
        <taxon>Pseudomonadati</taxon>
        <taxon>Gemmatimonadota</taxon>
        <taxon>environmental samples</taxon>
    </lineage>
</organism>
<reference evidence="2" key="1">
    <citation type="submission" date="2020-02" db="EMBL/GenBank/DDBJ databases">
        <authorList>
            <person name="Meier V. D."/>
        </authorList>
    </citation>
    <scope>NUCLEOTIDE SEQUENCE</scope>
    <source>
        <strain evidence="2">AVDCRST_MAG68</strain>
    </source>
</reference>
<feature type="signal peptide" evidence="1">
    <location>
        <begin position="1"/>
        <end position="16"/>
    </location>
</feature>
<evidence type="ECO:0000313" key="2">
    <source>
        <dbReference type="EMBL" id="CAA9362559.1"/>
    </source>
</evidence>
<dbReference type="EMBL" id="CADCTW010000209">
    <property type="protein sequence ID" value="CAA9362559.1"/>
    <property type="molecule type" value="Genomic_DNA"/>
</dbReference>
<protein>
    <submittedName>
        <fullName evidence="2">Uncharacterized protein</fullName>
    </submittedName>
</protein>
<name>A0A6J4MN20_9BACT</name>
<dbReference type="Gene3D" id="2.60.220.30">
    <property type="match status" value="1"/>
</dbReference>
<proteinExistence type="predicted"/>
<dbReference type="PROSITE" id="PS51257">
    <property type="entry name" value="PROKAR_LIPOPROTEIN"/>
    <property type="match status" value="1"/>
</dbReference>
<gene>
    <name evidence="2" type="ORF">AVDCRST_MAG68-4563</name>
</gene>
<feature type="chain" id="PRO_5026837148" evidence="1">
    <location>
        <begin position="17"/>
        <end position="193"/>
    </location>
</feature>
<evidence type="ECO:0000256" key="1">
    <source>
        <dbReference type="SAM" id="SignalP"/>
    </source>
</evidence>
<sequence>MRLRRFLFGLPMLALAAGCSEMEGPQVEIAPPVEARIASTETTLNFESVERVAAYKETRTKPENLWAKAWIGPRGGTLEYYGFRIVVPAGAVDKVTMFTLSLPKEGTERAMAEFGPHNVKFAQPITIELPYVGTTSEGYAPKAVWYDESTKLWTDEGGTLSADGLRVQAQVWHFSTHGTGDTRGGGTVSSSGG</sequence>
<dbReference type="AlphaFoldDB" id="A0A6J4MN20"/>
<accession>A0A6J4MN20</accession>
<keyword evidence="1" id="KW-0732">Signal</keyword>